<evidence type="ECO:0000259" key="2">
    <source>
        <dbReference type="Pfam" id="PF14339"/>
    </source>
</evidence>
<dbReference type="Proteomes" id="UP000464178">
    <property type="component" value="Chromosome"/>
</dbReference>
<dbReference type="Pfam" id="PF13517">
    <property type="entry name" value="FG-GAP_3"/>
    <property type="match status" value="2"/>
</dbReference>
<gene>
    <name evidence="3" type="ORF">SOIL9_76490</name>
</gene>
<dbReference type="PANTHER" id="PTHR13412">
    <property type="entry name" value="T-CELL IMMUNOMODULATORY PROTEIN HOMOLOG"/>
    <property type="match status" value="1"/>
</dbReference>
<dbReference type="RefSeq" id="WP_162672629.1">
    <property type="nucleotide sequence ID" value="NZ_LR593886.1"/>
</dbReference>
<dbReference type="InterPro" id="IPR024881">
    <property type="entry name" value="Tip"/>
</dbReference>
<dbReference type="PANTHER" id="PTHR13412:SF0">
    <property type="entry name" value="T-CELL IMMUNOMODULATORY PROTEIN"/>
    <property type="match status" value="1"/>
</dbReference>
<keyword evidence="4" id="KW-1185">Reference proteome</keyword>
<dbReference type="KEGG" id="gms:SOIL9_76490"/>
<dbReference type="InterPro" id="IPR013517">
    <property type="entry name" value="FG-GAP"/>
</dbReference>
<evidence type="ECO:0000313" key="4">
    <source>
        <dbReference type="Proteomes" id="UP000464178"/>
    </source>
</evidence>
<protein>
    <recommendedName>
        <fullName evidence="2">DUF4394 domain-containing protein</fullName>
    </recommendedName>
</protein>
<proteinExistence type="predicted"/>
<evidence type="ECO:0000313" key="3">
    <source>
        <dbReference type="EMBL" id="VTS02040.1"/>
    </source>
</evidence>
<organism evidence="3 4">
    <name type="scientific">Gemmata massiliana</name>
    <dbReference type="NCBI Taxonomy" id="1210884"/>
    <lineage>
        <taxon>Bacteria</taxon>
        <taxon>Pseudomonadati</taxon>
        <taxon>Planctomycetota</taxon>
        <taxon>Planctomycetia</taxon>
        <taxon>Gemmatales</taxon>
        <taxon>Gemmataceae</taxon>
        <taxon>Gemmata</taxon>
    </lineage>
</organism>
<dbReference type="InterPro" id="IPR025507">
    <property type="entry name" value="DUF4394"/>
</dbReference>
<dbReference type="EMBL" id="LR593886">
    <property type="protein sequence ID" value="VTS02040.1"/>
    <property type="molecule type" value="Genomic_DNA"/>
</dbReference>
<dbReference type="AlphaFoldDB" id="A0A6P2DIG9"/>
<sequence length="606" mass="60979">MLKRLLSRLRRIDAPSRPAPKAFTRCLNLEALEAREVPAILYGLTGANTLLRLDSATPTATTTVTITGLGANQQLVGIDFRPRTGQLYGSAVVDASANNSVIFTYRINPLTGAATLVGQTAAAVPGAGDVAGGYDFNPTVDRIRYVNVSDENARLNPNNGTLAGDDTDLTSGGMQDIIGAAYDRNTDRQSTGRPTTLFLINRATSSLARLGSVNGTPNSPNGGVVTDVGALGVTLDAGADGGFDIFESTLNGGLGTAFAALTVNGVTGLYSIDLATGAATLVGNIGTGATQLTSLAAVPDGVVVVGSGLGANGDVRILDSTTGAVRTTIIPFAGYQGGVRVAAGDVNRDGIPDAVVSAVAPQGHVKVFDGVTGNLVQSFFAFAGFNGTVNVTTGDVNGDGFADIIAVANGVNGHVKVFSGQDGSLLGSFLAYQGFLGNVTVSAADFNNDGSDEIVTAAAVNGHVKVFNVDGTAFSSASLPNFASSFFAFTPYAGDVNVAAGDVNGDGIADIVLSSGSGTRGNVRVFNGSNNTLISSFFAYGSGVTSGASVALADANGDGLLDIRVTPGLGQQANVTTFDSVGTSIGTTFSAFASFQGGATVGGARF</sequence>
<dbReference type="Pfam" id="PF14339">
    <property type="entry name" value="DUF4394"/>
    <property type="match status" value="1"/>
</dbReference>
<dbReference type="InterPro" id="IPR028994">
    <property type="entry name" value="Integrin_alpha_N"/>
</dbReference>
<reference evidence="3 4" key="1">
    <citation type="submission" date="2019-05" db="EMBL/GenBank/DDBJ databases">
        <authorList>
            <consortium name="Science for Life Laboratories"/>
        </authorList>
    </citation>
    <scope>NUCLEOTIDE SEQUENCE [LARGE SCALE GENOMIC DNA]</scope>
    <source>
        <strain evidence="3">Soil9</strain>
    </source>
</reference>
<keyword evidence="1" id="KW-0732">Signal</keyword>
<accession>A0A6P2DIG9</accession>
<feature type="domain" description="DUF4394" evidence="2">
    <location>
        <begin position="49"/>
        <end position="296"/>
    </location>
</feature>
<dbReference type="Gene3D" id="2.130.10.130">
    <property type="entry name" value="Integrin alpha, N-terminal"/>
    <property type="match status" value="2"/>
</dbReference>
<dbReference type="SUPFAM" id="SSF69318">
    <property type="entry name" value="Integrin alpha N-terminal domain"/>
    <property type="match status" value="1"/>
</dbReference>
<name>A0A6P2DIG9_9BACT</name>
<evidence type="ECO:0000256" key="1">
    <source>
        <dbReference type="ARBA" id="ARBA00022729"/>
    </source>
</evidence>